<organism evidence="11 12">
    <name type="scientific">Candidatus Nitrospira inopinata</name>
    <dbReference type="NCBI Taxonomy" id="1715989"/>
    <lineage>
        <taxon>Bacteria</taxon>
        <taxon>Pseudomonadati</taxon>
        <taxon>Nitrospirota</taxon>
        <taxon>Nitrospiria</taxon>
        <taxon>Nitrospirales</taxon>
        <taxon>Nitrospiraceae</taxon>
        <taxon>Nitrospira</taxon>
    </lineage>
</organism>
<evidence type="ECO:0000256" key="2">
    <source>
        <dbReference type="ARBA" id="ARBA00022670"/>
    </source>
</evidence>
<accession>A0A0S4KRN6</accession>
<evidence type="ECO:0000313" key="12">
    <source>
        <dbReference type="Proteomes" id="UP000066284"/>
    </source>
</evidence>
<dbReference type="Pfam" id="PF13365">
    <property type="entry name" value="Trypsin_2"/>
    <property type="match status" value="1"/>
</dbReference>
<dbReference type="InterPro" id="IPR009003">
    <property type="entry name" value="Peptidase_S1_PA"/>
</dbReference>
<dbReference type="STRING" id="1715989.NITINOP_1009"/>
<feature type="binding site" evidence="8">
    <location>
        <begin position="248"/>
        <end position="250"/>
    </location>
    <ligand>
        <name>substrate</name>
    </ligand>
</feature>
<feature type="active site" description="Charge relay system" evidence="7">
    <location>
        <position position="146"/>
    </location>
</feature>
<reference evidence="12" key="1">
    <citation type="submission" date="2015-09" db="EMBL/GenBank/DDBJ databases">
        <authorList>
            <person name="Daims H."/>
        </authorList>
    </citation>
    <scope>NUCLEOTIDE SEQUENCE [LARGE SCALE GENOMIC DNA]</scope>
</reference>
<dbReference type="Pfam" id="PF13180">
    <property type="entry name" value="PDZ_2"/>
    <property type="match status" value="2"/>
</dbReference>
<evidence type="ECO:0000256" key="4">
    <source>
        <dbReference type="ARBA" id="ARBA00022737"/>
    </source>
</evidence>
<feature type="compositionally biased region" description="Low complexity" evidence="9">
    <location>
        <begin position="102"/>
        <end position="111"/>
    </location>
</feature>
<evidence type="ECO:0000256" key="9">
    <source>
        <dbReference type="SAM" id="MobiDB-lite"/>
    </source>
</evidence>
<proteinExistence type="inferred from homology"/>
<dbReference type="RefSeq" id="WP_082633575.1">
    <property type="nucleotide sequence ID" value="NZ_LN885086.1"/>
</dbReference>
<dbReference type="OrthoDB" id="9758917at2"/>
<dbReference type="InterPro" id="IPR001478">
    <property type="entry name" value="PDZ"/>
</dbReference>
<feature type="binding site" evidence="8">
    <location>
        <position position="146"/>
    </location>
    <ligand>
        <name>substrate</name>
    </ligand>
</feature>
<protein>
    <submittedName>
        <fullName evidence="11">Putative periplasmic serine endoprotease DegP-like</fullName>
        <ecNumber evidence="11">3.4.21.107</ecNumber>
    </submittedName>
</protein>
<feature type="domain" description="PDZ" evidence="10">
    <location>
        <begin position="294"/>
        <end position="360"/>
    </location>
</feature>
<gene>
    <name evidence="11" type="primary">htrA</name>
    <name evidence="11" type="ORF">NITINOP_1009</name>
</gene>
<dbReference type="NCBIfam" id="TIGR02037">
    <property type="entry name" value="degP_htrA_DO"/>
    <property type="match status" value="1"/>
</dbReference>
<evidence type="ECO:0000256" key="8">
    <source>
        <dbReference type="PIRSR" id="PIRSR611782-2"/>
    </source>
</evidence>
<feature type="binding site" evidence="8">
    <location>
        <position position="176"/>
    </location>
    <ligand>
        <name>substrate</name>
    </ligand>
</feature>
<evidence type="ECO:0000256" key="1">
    <source>
        <dbReference type="ARBA" id="ARBA00010541"/>
    </source>
</evidence>
<dbReference type="SMART" id="SM00228">
    <property type="entry name" value="PDZ"/>
    <property type="match status" value="2"/>
</dbReference>
<keyword evidence="3" id="KW-0732">Signal</keyword>
<keyword evidence="4" id="KW-0677">Repeat</keyword>
<feature type="region of interest" description="Disordered" evidence="9">
    <location>
        <begin position="102"/>
        <end position="129"/>
    </location>
</feature>
<keyword evidence="12" id="KW-1185">Reference proteome</keyword>
<feature type="active site" description="Charge relay system" evidence="7">
    <location>
        <position position="176"/>
    </location>
</feature>
<sequence>MSTQRYRMVGFVLGLGLLSTLLFLAGNHSLPLSHASNPGSAGSVGGATTVPAAVQAPAAGFTDVAQRVTPAVVNIVTVMTEKIADGAASPDGLRDRMDEFFGQPFGPRRGPQGPGFPNPWEPPGPRGGQGSGVIISSDGYILTNHHVIDRAREVTVTLPDKREFKGRIVGTDPKTDLAVVKIDAQNLPTIPWGDAAKLQVGEYVLAVGNPFGLNSTVTLGIVSAVGRGHMGITQYEDFIQTDAAINPGNSGGALVNTRGELVGINTAIFSQSGGYQGVGFAVSTTMAKPVYESLVKTGTVVRGYLGVGIQDLNQDLAKSFRLTDSRGALVNEVKEGSPADQAGLKQGDVILEYQGMPVEDAVVLQRLVTRTPVGAKAPVKIFRDGRERELTITIGEQPDHTKVARVETAERDVAFAGAAVQDLDRETARELGLTGKTQGVVVTDVEPDSGAQKAGLLPGDVIKEINRRPVRSVKDFEKLSSEVKKGENVLILITRRGASLFLSAKV</sequence>
<dbReference type="PANTHER" id="PTHR22939">
    <property type="entry name" value="SERINE PROTEASE FAMILY S1C HTRA-RELATED"/>
    <property type="match status" value="1"/>
</dbReference>
<dbReference type="Gene3D" id="2.40.10.120">
    <property type="match status" value="1"/>
</dbReference>
<comment type="similarity">
    <text evidence="1">Belongs to the peptidase S1C family.</text>
</comment>
<keyword evidence="2 11" id="KW-0645">Protease</keyword>
<evidence type="ECO:0000256" key="5">
    <source>
        <dbReference type="ARBA" id="ARBA00022801"/>
    </source>
</evidence>
<feature type="compositionally biased region" description="Pro residues" evidence="9">
    <location>
        <begin position="114"/>
        <end position="125"/>
    </location>
</feature>
<dbReference type="InterPro" id="IPR036034">
    <property type="entry name" value="PDZ_sf"/>
</dbReference>
<dbReference type="KEGG" id="nio:NITINOP_1009"/>
<evidence type="ECO:0000256" key="6">
    <source>
        <dbReference type="ARBA" id="ARBA00022825"/>
    </source>
</evidence>
<dbReference type="CDD" id="cd10839">
    <property type="entry name" value="cpPDZ1_DegP-like"/>
    <property type="match status" value="1"/>
</dbReference>
<evidence type="ECO:0000256" key="7">
    <source>
        <dbReference type="PIRSR" id="PIRSR611782-1"/>
    </source>
</evidence>
<dbReference type="SUPFAM" id="SSF50494">
    <property type="entry name" value="Trypsin-like serine proteases"/>
    <property type="match status" value="1"/>
</dbReference>
<dbReference type="PROSITE" id="PS50106">
    <property type="entry name" value="PDZ"/>
    <property type="match status" value="2"/>
</dbReference>
<dbReference type="EMBL" id="LN885086">
    <property type="protein sequence ID" value="CUQ65984.1"/>
    <property type="molecule type" value="Genomic_DNA"/>
</dbReference>
<name>A0A0S4KRN6_9BACT</name>
<dbReference type="Proteomes" id="UP000066284">
    <property type="component" value="Chromosome 1"/>
</dbReference>
<feature type="active site" description="Charge relay system" evidence="7">
    <location>
        <position position="250"/>
    </location>
</feature>
<dbReference type="InterPro" id="IPR011782">
    <property type="entry name" value="Pept_S1C_Do"/>
</dbReference>
<dbReference type="GO" id="GO:0006508">
    <property type="term" value="P:proteolysis"/>
    <property type="evidence" value="ECO:0007669"/>
    <property type="project" value="UniProtKB-KW"/>
</dbReference>
<evidence type="ECO:0000313" key="11">
    <source>
        <dbReference type="EMBL" id="CUQ65984.1"/>
    </source>
</evidence>
<evidence type="ECO:0000256" key="3">
    <source>
        <dbReference type="ARBA" id="ARBA00022729"/>
    </source>
</evidence>
<evidence type="ECO:0000259" key="10">
    <source>
        <dbReference type="PROSITE" id="PS50106"/>
    </source>
</evidence>
<dbReference type="SUPFAM" id="SSF50156">
    <property type="entry name" value="PDZ domain-like"/>
    <property type="match status" value="2"/>
</dbReference>
<keyword evidence="5 11" id="KW-0378">Hydrolase</keyword>
<feature type="domain" description="PDZ" evidence="10">
    <location>
        <begin position="420"/>
        <end position="497"/>
    </location>
</feature>
<dbReference type="Gene3D" id="2.30.42.10">
    <property type="match status" value="2"/>
</dbReference>
<dbReference type="EC" id="3.4.21.107" evidence="11"/>
<keyword evidence="6" id="KW-0720">Serine protease</keyword>
<dbReference type="InterPro" id="IPR001940">
    <property type="entry name" value="Peptidase_S1C"/>
</dbReference>
<dbReference type="PRINTS" id="PR00834">
    <property type="entry name" value="PROTEASES2C"/>
</dbReference>
<dbReference type="GO" id="GO:0004252">
    <property type="term" value="F:serine-type endopeptidase activity"/>
    <property type="evidence" value="ECO:0007669"/>
    <property type="project" value="InterPro"/>
</dbReference>
<dbReference type="PANTHER" id="PTHR22939:SF129">
    <property type="entry name" value="SERINE PROTEASE HTRA2, MITOCHONDRIAL"/>
    <property type="match status" value="1"/>
</dbReference>
<dbReference type="AlphaFoldDB" id="A0A0S4KRN6"/>